<keyword evidence="2" id="KW-1185">Reference proteome</keyword>
<sequence length="65" mass="7455">MEVYDSFAPYDDAFKREDDYRTLNSVPRSVVGQIVQYLLTGDCSVTSRSYLIDMESLAIREGVRL</sequence>
<accession>U2V2F5</accession>
<evidence type="ECO:0000313" key="2">
    <source>
        <dbReference type="Proteomes" id="UP000016638"/>
    </source>
</evidence>
<dbReference type="EMBL" id="AWEZ01000062">
    <property type="protein sequence ID" value="ERL06856.1"/>
    <property type="molecule type" value="Genomic_DNA"/>
</dbReference>
<gene>
    <name evidence="1" type="ORF">HMPREF1316_0543</name>
</gene>
<comment type="caution">
    <text evidence="1">The sequence shown here is derived from an EMBL/GenBank/DDBJ whole genome shotgun (WGS) entry which is preliminary data.</text>
</comment>
<dbReference type="AlphaFoldDB" id="U2V2F5"/>
<organism evidence="1 2">
    <name type="scientific">Olsenella profusa F0195</name>
    <dbReference type="NCBI Taxonomy" id="1125712"/>
    <lineage>
        <taxon>Bacteria</taxon>
        <taxon>Bacillati</taxon>
        <taxon>Actinomycetota</taxon>
        <taxon>Coriobacteriia</taxon>
        <taxon>Coriobacteriales</taxon>
        <taxon>Atopobiaceae</taxon>
        <taxon>Olsenella</taxon>
    </lineage>
</organism>
<name>U2V2F5_9ACTN</name>
<dbReference type="Proteomes" id="UP000016638">
    <property type="component" value="Unassembled WGS sequence"/>
</dbReference>
<protein>
    <submittedName>
        <fullName evidence="1">Uncharacterized protein</fullName>
    </submittedName>
</protein>
<reference evidence="1 2" key="1">
    <citation type="submission" date="2013-08" db="EMBL/GenBank/DDBJ databases">
        <authorList>
            <person name="Durkin A.S."/>
            <person name="Haft D.R."/>
            <person name="McCorrison J."/>
            <person name="Torralba M."/>
            <person name="Gillis M."/>
            <person name="Haft D.H."/>
            <person name="Methe B."/>
            <person name="Sutton G."/>
            <person name="Nelson K.E."/>
        </authorList>
    </citation>
    <scope>NUCLEOTIDE SEQUENCE [LARGE SCALE GENOMIC DNA]</scope>
    <source>
        <strain evidence="1 2">F0195</strain>
    </source>
</reference>
<proteinExistence type="predicted"/>
<evidence type="ECO:0000313" key="1">
    <source>
        <dbReference type="EMBL" id="ERL06856.1"/>
    </source>
</evidence>